<keyword evidence="5" id="KW-1185">Reference proteome</keyword>
<evidence type="ECO:0000256" key="2">
    <source>
        <dbReference type="SAM" id="MobiDB-lite"/>
    </source>
</evidence>
<dbReference type="AlphaFoldDB" id="A0A1X2HPP4"/>
<evidence type="ECO:0000256" key="1">
    <source>
        <dbReference type="ARBA" id="ARBA00007797"/>
    </source>
</evidence>
<dbReference type="InParanoid" id="A0A1X2HPP4"/>
<comment type="similarity">
    <text evidence="1">Belongs to the CBF/MAK21 family.</text>
</comment>
<proteinExistence type="inferred from homology"/>
<dbReference type="GO" id="GO:0005730">
    <property type="term" value="C:nucleolus"/>
    <property type="evidence" value="ECO:0007669"/>
    <property type="project" value="EnsemblFungi"/>
</dbReference>
<dbReference type="Pfam" id="PF03914">
    <property type="entry name" value="CBF"/>
    <property type="match status" value="1"/>
</dbReference>
<dbReference type="FunCoup" id="A0A1X2HPP4">
    <property type="interactions" value="692"/>
</dbReference>
<dbReference type="OMA" id="NKLGHPN"/>
<evidence type="ECO:0000259" key="3">
    <source>
        <dbReference type="Pfam" id="PF03914"/>
    </source>
</evidence>
<organism evidence="4 5">
    <name type="scientific">Syncephalastrum racemosum</name>
    <name type="common">Filamentous fungus</name>
    <dbReference type="NCBI Taxonomy" id="13706"/>
    <lineage>
        <taxon>Eukaryota</taxon>
        <taxon>Fungi</taxon>
        <taxon>Fungi incertae sedis</taxon>
        <taxon>Mucoromycota</taxon>
        <taxon>Mucoromycotina</taxon>
        <taxon>Mucoromycetes</taxon>
        <taxon>Mucorales</taxon>
        <taxon>Syncephalastraceae</taxon>
        <taxon>Syncephalastrum</taxon>
    </lineage>
</organism>
<dbReference type="PANTHER" id="PTHR12048">
    <property type="entry name" value="CCAAT-BINDING FACTOR-RELATED"/>
    <property type="match status" value="1"/>
</dbReference>
<accession>A0A1X2HPP4</accession>
<dbReference type="SUPFAM" id="SSF48371">
    <property type="entry name" value="ARM repeat"/>
    <property type="match status" value="1"/>
</dbReference>
<feature type="compositionally biased region" description="Acidic residues" evidence="2">
    <location>
        <begin position="723"/>
        <end position="759"/>
    </location>
</feature>
<feature type="compositionally biased region" description="Basic and acidic residues" evidence="2">
    <location>
        <begin position="303"/>
        <end position="312"/>
    </location>
</feature>
<evidence type="ECO:0000313" key="5">
    <source>
        <dbReference type="Proteomes" id="UP000242180"/>
    </source>
</evidence>
<dbReference type="STRING" id="13706.A0A1X2HPP4"/>
<feature type="domain" description="CCAAT-binding factor" evidence="3">
    <location>
        <begin position="384"/>
        <end position="555"/>
    </location>
</feature>
<feature type="region of interest" description="Disordered" evidence="2">
    <location>
        <begin position="487"/>
        <end position="522"/>
    </location>
</feature>
<dbReference type="PANTHER" id="PTHR12048:SF0">
    <property type="entry name" value="CCAAT_ENHANCER-BINDING PROTEIN ZETA"/>
    <property type="match status" value="1"/>
</dbReference>
<evidence type="ECO:0000313" key="4">
    <source>
        <dbReference type="EMBL" id="ORZ01353.1"/>
    </source>
</evidence>
<feature type="compositionally biased region" description="Basic residues" evidence="2">
    <location>
        <begin position="313"/>
        <end position="326"/>
    </location>
</feature>
<feature type="region of interest" description="Disordered" evidence="2">
    <location>
        <begin position="649"/>
        <end position="759"/>
    </location>
</feature>
<dbReference type="GO" id="GO:0000027">
    <property type="term" value="P:ribosomal large subunit assembly"/>
    <property type="evidence" value="ECO:0007669"/>
    <property type="project" value="EnsemblFungi"/>
</dbReference>
<protein>
    <submittedName>
        <fullName evidence="4">CBF/Mak21 family-domain-containing protein</fullName>
    </submittedName>
</protein>
<feature type="region of interest" description="Disordered" evidence="2">
    <location>
        <begin position="303"/>
        <end position="335"/>
    </location>
</feature>
<feature type="compositionally biased region" description="Acidic residues" evidence="2">
    <location>
        <begin position="698"/>
        <end position="716"/>
    </location>
</feature>
<feature type="compositionally biased region" description="Acidic residues" evidence="2">
    <location>
        <begin position="667"/>
        <end position="684"/>
    </location>
</feature>
<sequence>MSMLFEPTPQWYNVDLPAIEISKDDKIYTPEEATKKLKEARALLDDENEKSGISGHTSTGDRNFVNKILQSGTYSDKVSAMTLLIQESPLHSLKAFESMLSMARKKSRNEALLAIQSLKDLFTGSVLPDRKLIYFADRPLGAANVEERHLILWAFEDYLKKYYFQVVEQLEALSHDTLMHIRYSSIRFMYELLSGKPEQEQNLLRLVVNKLGDSENKAAAKASQLLIELMVAHPGMKLVVVQEIEQLLLRPSTSERSQYYCLITLNQTILTGKNADVANKLIEIYFLFFDRFLKLTDFKDKDPKETEDGKKDKASKKNKNKKNKKQIQREKDAQHREELHVKMAEAILMGVNRAFHFAKISDEAAEKHVNTLYRITHNGTFNAAIQAMSLLFSIAQTKESGLDRFYRALYESLLDPRLITSSKQTMYLNLLFKALKVDANIKRIKAFVKRIVQVASQHMPSFICGLFYILSQIMGIHSGVRTMLTTPEEEDDEEHFKDVDSEDEEETKKTQNNKDVNGYYDGKKREPQFARAERSCLWELVAFKSHYHPSVAKYAQLLFDGVKIDDKPDLHNHTLNHFLDRFVYRTPKKQQTTRGSSIMQPLATRRDGGLVSIRQSVTEAPVNSVEFWRKQVDSVPVDEVFFHKYFTQKRAREQQDPEAKKRRKLEDDVDTFDNDSDNDDDQEDEIWKAMMRSVPGGLDEDDEDMDEEDDDMDDEMMAALMNSDDEEDDGNDGGDDDDLDLDDLEEADPSGASDDDDDE</sequence>
<name>A0A1X2HPP4_SYNRA</name>
<dbReference type="OrthoDB" id="28947at2759"/>
<comment type="caution">
    <text evidence="4">The sequence shown here is derived from an EMBL/GenBank/DDBJ whole genome shotgun (WGS) entry which is preliminary data.</text>
</comment>
<feature type="compositionally biased region" description="Basic and acidic residues" evidence="2">
    <location>
        <begin position="650"/>
        <end position="659"/>
    </location>
</feature>
<reference evidence="4 5" key="1">
    <citation type="submission" date="2016-07" db="EMBL/GenBank/DDBJ databases">
        <title>Pervasive Adenine N6-methylation of Active Genes in Fungi.</title>
        <authorList>
            <consortium name="DOE Joint Genome Institute"/>
            <person name="Mondo S.J."/>
            <person name="Dannebaum R.O."/>
            <person name="Kuo R.C."/>
            <person name="Labutti K."/>
            <person name="Haridas S."/>
            <person name="Kuo A."/>
            <person name="Salamov A."/>
            <person name="Ahrendt S.R."/>
            <person name="Lipzen A."/>
            <person name="Sullivan W."/>
            <person name="Andreopoulos W.B."/>
            <person name="Clum A."/>
            <person name="Lindquist E."/>
            <person name="Daum C."/>
            <person name="Ramamoorthy G.K."/>
            <person name="Gryganskyi A."/>
            <person name="Culley D."/>
            <person name="Magnuson J.K."/>
            <person name="James T.Y."/>
            <person name="O'Malley M.A."/>
            <person name="Stajich J.E."/>
            <person name="Spatafora J.W."/>
            <person name="Visel A."/>
            <person name="Grigoriev I.V."/>
        </authorList>
    </citation>
    <scope>NUCLEOTIDE SEQUENCE [LARGE SCALE GENOMIC DNA]</scope>
    <source>
        <strain evidence="4 5">NRRL 2496</strain>
    </source>
</reference>
<dbReference type="InterPro" id="IPR005612">
    <property type="entry name" value="CCAAT-binding_factor"/>
</dbReference>
<dbReference type="GO" id="GO:0030690">
    <property type="term" value="C:Noc1p-Noc2p complex"/>
    <property type="evidence" value="ECO:0007669"/>
    <property type="project" value="EnsemblFungi"/>
</dbReference>
<dbReference type="InterPro" id="IPR040155">
    <property type="entry name" value="CEBPZ/Mak21-like"/>
</dbReference>
<dbReference type="EMBL" id="MCGN01000002">
    <property type="protein sequence ID" value="ORZ01353.1"/>
    <property type="molecule type" value="Genomic_DNA"/>
</dbReference>
<dbReference type="Proteomes" id="UP000242180">
    <property type="component" value="Unassembled WGS sequence"/>
</dbReference>
<gene>
    <name evidence="4" type="ORF">BCR43DRAFT_556128</name>
</gene>
<dbReference type="GO" id="GO:0042802">
    <property type="term" value="F:identical protein binding"/>
    <property type="evidence" value="ECO:0007669"/>
    <property type="project" value="EnsemblFungi"/>
</dbReference>
<dbReference type="InterPro" id="IPR016024">
    <property type="entry name" value="ARM-type_fold"/>
</dbReference>